<sequence>MIHRKSQLTFDMSKYLGQQSSDMENSSTPNLGLGSSEPCCDIFPLDGRSSSEHLVEGSIVAVKAIIMGTIILASIFGNLLVIISVVRFRKLRNITNFLLVSLAFADFLVAFVAMAFNASVVLYGKWLFGYRMCDAWNSFDVYFSTASILHLCCISVDRYYAISEPLLYPQKITQKTIAIMIINCWLWPGVISFLPIFLGWYTTEEHLQFRRSHPEECEFVVNKVYAIISSSMSFWIPCSIMLFTYYRIYNMATQQQRVLLNGSNEMLTLDKQYGFRRSIKNKKHSIPDDSDPDNQLRRNYSRPVRSVTYAPELGLPPLKDKRVLKFKREHKAAKTLGIIMGAFILCWLPFFTWYLTLSLCGSKCRSPDILTDVLFWIGYFNSTLNPIIYAYFHRDFCEAFKKIILCFVCSKRAATFASENIVRFKFAQRTNSKIERGGKNQSLNLPSRSPSCSFTATQV</sequence>
<feature type="transmembrane region" description="Helical" evidence="12">
    <location>
        <begin position="98"/>
        <end position="123"/>
    </location>
</feature>
<dbReference type="GO" id="GO:0005886">
    <property type="term" value="C:plasma membrane"/>
    <property type="evidence" value="ECO:0007669"/>
    <property type="project" value="UniProtKB-SubCell"/>
</dbReference>
<evidence type="ECO:0000256" key="3">
    <source>
        <dbReference type="ARBA" id="ARBA00022475"/>
    </source>
</evidence>
<feature type="transmembrane region" description="Helical" evidence="12">
    <location>
        <begin position="373"/>
        <end position="392"/>
    </location>
</feature>
<dbReference type="GO" id="GO:0043410">
    <property type="term" value="P:positive regulation of MAPK cascade"/>
    <property type="evidence" value="ECO:0007669"/>
    <property type="project" value="TreeGrafter"/>
</dbReference>
<evidence type="ECO:0000256" key="12">
    <source>
        <dbReference type="SAM" id="Phobius"/>
    </source>
</evidence>
<evidence type="ECO:0000256" key="8">
    <source>
        <dbReference type="ARBA" id="ARBA00023170"/>
    </source>
</evidence>
<protein>
    <recommendedName>
        <fullName evidence="13">G-protein coupled receptors family 1 profile domain-containing protein</fullName>
    </recommendedName>
</protein>
<evidence type="ECO:0000256" key="1">
    <source>
        <dbReference type="ARBA" id="ARBA00004651"/>
    </source>
</evidence>
<keyword evidence="8 10" id="KW-0675">Receptor</keyword>
<feature type="transmembrane region" description="Helical" evidence="12">
    <location>
        <begin position="177"/>
        <end position="201"/>
    </location>
</feature>
<proteinExistence type="inferred from homology"/>
<keyword evidence="7 12" id="KW-0472">Membrane</keyword>
<evidence type="ECO:0000313" key="15">
    <source>
        <dbReference type="Proteomes" id="UP001187531"/>
    </source>
</evidence>
<gene>
    <name evidence="14" type="ORF">QYM36_011322</name>
</gene>
<reference evidence="14" key="1">
    <citation type="submission" date="2023-07" db="EMBL/GenBank/DDBJ databases">
        <title>Chromosome-level genome assembly of Artemia franciscana.</title>
        <authorList>
            <person name="Jo E."/>
        </authorList>
    </citation>
    <scope>NUCLEOTIDE SEQUENCE</scope>
    <source>
        <tissue evidence="14">Whole body</tissue>
    </source>
</reference>
<keyword evidence="5 12" id="KW-1133">Transmembrane helix</keyword>
<evidence type="ECO:0000256" key="5">
    <source>
        <dbReference type="ARBA" id="ARBA00022989"/>
    </source>
</evidence>
<feature type="transmembrane region" description="Helical" evidence="12">
    <location>
        <begin position="224"/>
        <end position="246"/>
    </location>
</feature>
<name>A0AA88HX57_ARTSF</name>
<feature type="transmembrane region" description="Helical" evidence="12">
    <location>
        <begin position="64"/>
        <end position="86"/>
    </location>
</feature>
<evidence type="ECO:0000256" key="9">
    <source>
        <dbReference type="ARBA" id="ARBA00023224"/>
    </source>
</evidence>
<comment type="similarity">
    <text evidence="2 10">Belongs to the G-protein coupled receptor 1 family.</text>
</comment>
<evidence type="ECO:0000259" key="13">
    <source>
        <dbReference type="PROSITE" id="PS50262"/>
    </source>
</evidence>
<keyword evidence="15" id="KW-1185">Reference proteome</keyword>
<dbReference type="GO" id="GO:0004989">
    <property type="term" value="F:octopamine receptor activity"/>
    <property type="evidence" value="ECO:0007669"/>
    <property type="project" value="TreeGrafter"/>
</dbReference>
<dbReference type="Proteomes" id="UP001187531">
    <property type="component" value="Unassembled WGS sequence"/>
</dbReference>
<evidence type="ECO:0000256" key="2">
    <source>
        <dbReference type="ARBA" id="ARBA00010663"/>
    </source>
</evidence>
<evidence type="ECO:0000256" key="6">
    <source>
        <dbReference type="ARBA" id="ARBA00023040"/>
    </source>
</evidence>
<comment type="caution">
    <text evidence="14">The sequence shown here is derived from an EMBL/GenBank/DDBJ whole genome shotgun (WGS) entry which is preliminary data.</text>
</comment>
<feature type="transmembrane region" description="Helical" evidence="12">
    <location>
        <begin position="135"/>
        <end position="156"/>
    </location>
</feature>
<dbReference type="PRINTS" id="PR00237">
    <property type="entry name" value="GPCRRHODOPSN"/>
</dbReference>
<dbReference type="EMBL" id="JAVRJZ010000015">
    <property type="protein sequence ID" value="KAK2712592.1"/>
    <property type="molecule type" value="Genomic_DNA"/>
</dbReference>
<evidence type="ECO:0000256" key="11">
    <source>
        <dbReference type="SAM" id="MobiDB-lite"/>
    </source>
</evidence>
<dbReference type="CDD" id="cd15066">
    <property type="entry name" value="7tmA_DmOct-betaAR-like"/>
    <property type="match status" value="1"/>
</dbReference>
<feature type="domain" description="G-protein coupled receptors family 1 profile" evidence="13">
    <location>
        <begin position="77"/>
        <end position="389"/>
    </location>
</feature>
<dbReference type="SUPFAM" id="SSF81321">
    <property type="entry name" value="Family A G protein-coupled receptor-like"/>
    <property type="match status" value="1"/>
</dbReference>
<feature type="region of interest" description="Disordered" evidence="11">
    <location>
        <begin position="435"/>
        <end position="459"/>
    </location>
</feature>
<organism evidence="14 15">
    <name type="scientific">Artemia franciscana</name>
    <name type="common">Brine shrimp</name>
    <name type="synonym">Artemia sanfranciscana</name>
    <dbReference type="NCBI Taxonomy" id="6661"/>
    <lineage>
        <taxon>Eukaryota</taxon>
        <taxon>Metazoa</taxon>
        <taxon>Ecdysozoa</taxon>
        <taxon>Arthropoda</taxon>
        <taxon>Crustacea</taxon>
        <taxon>Branchiopoda</taxon>
        <taxon>Anostraca</taxon>
        <taxon>Artemiidae</taxon>
        <taxon>Artemia</taxon>
    </lineage>
</organism>
<evidence type="ECO:0000313" key="14">
    <source>
        <dbReference type="EMBL" id="KAK2712592.1"/>
    </source>
</evidence>
<feature type="compositionally biased region" description="Polar residues" evidence="11">
    <location>
        <begin position="439"/>
        <end position="459"/>
    </location>
</feature>
<keyword evidence="9 10" id="KW-0807">Transducer</keyword>
<evidence type="ECO:0000256" key="4">
    <source>
        <dbReference type="ARBA" id="ARBA00022692"/>
    </source>
</evidence>
<comment type="subcellular location">
    <subcellularLocation>
        <location evidence="1">Cell membrane</location>
        <topology evidence="1">Multi-pass membrane protein</topology>
    </subcellularLocation>
</comment>
<keyword evidence="4 10" id="KW-0812">Transmembrane</keyword>
<keyword evidence="3" id="KW-1003">Cell membrane</keyword>
<dbReference type="AlphaFoldDB" id="A0AA88HX57"/>
<dbReference type="InterPro" id="IPR000276">
    <property type="entry name" value="GPCR_Rhodpsn"/>
</dbReference>
<evidence type="ECO:0000256" key="10">
    <source>
        <dbReference type="RuleBase" id="RU000688"/>
    </source>
</evidence>
<accession>A0AA88HX57</accession>
<evidence type="ECO:0000256" key="7">
    <source>
        <dbReference type="ARBA" id="ARBA00023136"/>
    </source>
</evidence>
<dbReference type="PROSITE" id="PS00237">
    <property type="entry name" value="G_PROTEIN_RECEP_F1_1"/>
    <property type="match status" value="1"/>
</dbReference>
<dbReference type="GO" id="GO:0071880">
    <property type="term" value="P:adenylate cyclase-activating adrenergic receptor signaling pathway"/>
    <property type="evidence" value="ECO:0007669"/>
    <property type="project" value="TreeGrafter"/>
</dbReference>
<dbReference type="Gene3D" id="1.20.1070.10">
    <property type="entry name" value="Rhodopsin 7-helix transmembrane proteins"/>
    <property type="match status" value="1"/>
</dbReference>
<dbReference type="SMART" id="SM01381">
    <property type="entry name" value="7TM_GPCR_Srsx"/>
    <property type="match status" value="1"/>
</dbReference>
<dbReference type="PANTHER" id="PTHR24248:SF66">
    <property type="entry name" value="OCTOPAMINE RECEPTOR BETA-3R"/>
    <property type="match status" value="1"/>
</dbReference>
<dbReference type="PROSITE" id="PS50262">
    <property type="entry name" value="G_PROTEIN_RECEP_F1_2"/>
    <property type="match status" value="1"/>
</dbReference>
<dbReference type="Pfam" id="PF00001">
    <property type="entry name" value="7tm_1"/>
    <property type="match status" value="1"/>
</dbReference>
<dbReference type="InterPro" id="IPR017452">
    <property type="entry name" value="GPCR_Rhodpsn_7TM"/>
</dbReference>
<feature type="transmembrane region" description="Helical" evidence="12">
    <location>
        <begin position="332"/>
        <end position="353"/>
    </location>
</feature>
<dbReference type="PANTHER" id="PTHR24248">
    <property type="entry name" value="ADRENERGIC RECEPTOR-RELATED G-PROTEIN COUPLED RECEPTOR"/>
    <property type="match status" value="1"/>
</dbReference>
<keyword evidence="6 10" id="KW-0297">G-protein coupled receptor</keyword>